<protein>
    <submittedName>
        <fullName evidence="4">Polysaccharide deacetylase</fullName>
    </submittedName>
</protein>
<keyword evidence="2" id="KW-0732">Signal</keyword>
<dbReference type="GO" id="GO:0005975">
    <property type="term" value="P:carbohydrate metabolic process"/>
    <property type="evidence" value="ECO:0007669"/>
    <property type="project" value="InterPro"/>
</dbReference>
<dbReference type="InterPro" id="IPR011330">
    <property type="entry name" value="Glyco_hydro/deAcase_b/a-brl"/>
</dbReference>
<organism evidence="4 5">
    <name type="scientific">Kangiella koreensis (strain DSM 16069 / JCM 12317 / KCTC 12182 / SW-125)</name>
    <dbReference type="NCBI Taxonomy" id="523791"/>
    <lineage>
        <taxon>Bacteria</taxon>
        <taxon>Pseudomonadati</taxon>
        <taxon>Pseudomonadota</taxon>
        <taxon>Gammaproteobacteria</taxon>
        <taxon>Kangiellales</taxon>
        <taxon>Kangiellaceae</taxon>
        <taxon>Kangiella</taxon>
    </lineage>
</organism>
<evidence type="ECO:0000256" key="2">
    <source>
        <dbReference type="ARBA" id="ARBA00022729"/>
    </source>
</evidence>
<evidence type="ECO:0000313" key="5">
    <source>
        <dbReference type="Proteomes" id="UP000001231"/>
    </source>
</evidence>
<evidence type="ECO:0000256" key="1">
    <source>
        <dbReference type="ARBA" id="ARBA00004613"/>
    </source>
</evidence>
<dbReference type="SUPFAM" id="SSF88713">
    <property type="entry name" value="Glycoside hydrolase/deacetylase"/>
    <property type="match status" value="1"/>
</dbReference>
<dbReference type="InterPro" id="IPR051398">
    <property type="entry name" value="Polysacch_Deacetylase"/>
</dbReference>
<dbReference type="STRING" id="523791.Kkor_0925"/>
<dbReference type="AlphaFoldDB" id="C7RAQ3"/>
<dbReference type="CDD" id="cd10918">
    <property type="entry name" value="CE4_NodB_like_5s_6s"/>
    <property type="match status" value="1"/>
</dbReference>
<dbReference type="GO" id="GO:0016810">
    <property type="term" value="F:hydrolase activity, acting on carbon-nitrogen (but not peptide) bonds"/>
    <property type="evidence" value="ECO:0007669"/>
    <property type="project" value="InterPro"/>
</dbReference>
<dbReference type="PROSITE" id="PS51677">
    <property type="entry name" value="NODB"/>
    <property type="match status" value="1"/>
</dbReference>
<feature type="domain" description="NodB homology" evidence="3">
    <location>
        <begin position="73"/>
        <end position="241"/>
    </location>
</feature>
<keyword evidence="5" id="KW-1185">Reference proteome</keyword>
<dbReference type="GO" id="GO:0005576">
    <property type="term" value="C:extracellular region"/>
    <property type="evidence" value="ECO:0007669"/>
    <property type="project" value="UniProtKB-SubCell"/>
</dbReference>
<evidence type="ECO:0000313" key="4">
    <source>
        <dbReference type="EMBL" id="ACV26345.1"/>
    </source>
</evidence>
<evidence type="ECO:0000259" key="3">
    <source>
        <dbReference type="PROSITE" id="PS51677"/>
    </source>
</evidence>
<dbReference type="Proteomes" id="UP000001231">
    <property type="component" value="Chromosome"/>
</dbReference>
<dbReference type="InterPro" id="IPR002509">
    <property type="entry name" value="NODB_dom"/>
</dbReference>
<accession>C7RAQ3</accession>
<dbReference type="Pfam" id="PF01522">
    <property type="entry name" value="Polysacc_deac_1"/>
    <property type="match status" value="1"/>
</dbReference>
<dbReference type="PANTHER" id="PTHR34216:SF3">
    <property type="entry name" value="POLY-BETA-1,6-N-ACETYL-D-GLUCOSAMINE N-DEACETYLASE"/>
    <property type="match status" value="1"/>
</dbReference>
<dbReference type="Gene3D" id="3.20.20.370">
    <property type="entry name" value="Glycoside hydrolase/deacetylase"/>
    <property type="match status" value="1"/>
</dbReference>
<dbReference type="PANTHER" id="PTHR34216">
    <property type="match status" value="1"/>
</dbReference>
<name>C7RAQ3_KANKD</name>
<dbReference type="eggNOG" id="COG0726">
    <property type="taxonomic scope" value="Bacteria"/>
</dbReference>
<comment type="subcellular location">
    <subcellularLocation>
        <location evidence="1">Secreted</location>
    </subcellularLocation>
</comment>
<dbReference type="EMBL" id="CP001707">
    <property type="protein sequence ID" value="ACV26345.1"/>
    <property type="molecule type" value="Genomic_DNA"/>
</dbReference>
<gene>
    <name evidence="4" type="ordered locus">Kkor_0925</name>
</gene>
<dbReference type="KEGG" id="kko:Kkor_0925"/>
<proteinExistence type="predicted"/>
<dbReference type="HOGENOM" id="CLU_030024_1_1_6"/>
<reference evidence="4 5" key="1">
    <citation type="journal article" date="2009" name="Stand. Genomic Sci.">
        <title>Complete genome sequence of Kangiella koreensis type strain (SW-125).</title>
        <authorList>
            <person name="Han C."/>
            <person name="Sikorski J."/>
            <person name="Lapidus A."/>
            <person name="Nolan M."/>
            <person name="Glavina Del Rio T."/>
            <person name="Tice H."/>
            <person name="Cheng J.F."/>
            <person name="Lucas S."/>
            <person name="Chen F."/>
            <person name="Copeland A."/>
            <person name="Ivanova N."/>
            <person name="Mavromatis K."/>
            <person name="Ovchinnikova G."/>
            <person name="Pati A."/>
            <person name="Bruce D."/>
            <person name="Goodwin L."/>
            <person name="Pitluck S."/>
            <person name="Chen A."/>
            <person name="Palaniappan K."/>
            <person name="Land M."/>
            <person name="Hauser L."/>
            <person name="Chang Y.J."/>
            <person name="Jeffries C.D."/>
            <person name="Chain P."/>
            <person name="Saunders E."/>
            <person name="Brettin T."/>
            <person name="Goker M."/>
            <person name="Tindall B.J."/>
            <person name="Bristow J."/>
            <person name="Eisen J.A."/>
            <person name="Markowitz V."/>
            <person name="Hugenholtz P."/>
            <person name="Kyrpides N.C."/>
            <person name="Klenk H.P."/>
            <person name="Detter J.C."/>
        </authorList>
    </citation>
    <scope>NUCLEOTIDE SEQUENCE [LARGE SCALE GENOMIC DNA]</scope>
    <source>
        <strain evidence="5">DSM 16069 / KCTC 12182 / SW-125</strain>
    </source>
</reference>
<sequence>MLKRGLFAALRHSGVAGLYRRIMQRKKATIILFHEMNHEQSQVVYSALYKYYNFISLENLVAAIESNSWEQIPNYALVVTLDDGRRSNLSASAFAENGVEAINFVSSSPDRLDGQKFVTESELSELGKLFDIQSHTHSHPNLSQLSKTMQLEEIRKNIDFLHSRKAGMIKYVAFPYGQYNQDSVDACKELGVRASLTVDSGFVDADSDLYRLKRLCLPNSFSESELLVKVSGLWNFLQRKH</sequence>
<dbReference type="InParanoid" id="C7RAQ3"/>